<dbReference type="InterPro" id="IPR013545">
    <property type="entry name" value="T2SS_protein-GspG_C"/>
</dbReference>
<dbReference type="AlphaFoldDB" id="A0A941W118"/>
<dbReference type="InterPro" id="IPR045584">
    <property type="entry name" value="Pilin-like"/>
</dbReference>
<keyword evidence="1" id="KW-0812">Transmembrane</keyword>
<keyword evidence="1" id="KW-0472">Membrane</keyword>
<dbReference type="Pfam" id="PF08334">
    <property type="entry name" value="T2SSG"/>
    <property type="match status" value="1"/>
</dbReference>
<protein>
    <submittedName>
        <fullName evidence="3">Type II secretion system protein G</fullName>
    </submittedName>
</protein>
<sequence length="136" mass="14753">MELLVVTGIIIVIAATILTVLPGLREKTQKKATKAFINRLEIAIEQYYNDSRSYPSSGITNVKNALAPSGSTSKQYIEFNDSEVNGNDIVDYWGNPFVYATPGTQNTGSYDLYSTGADGITSSSGSDADDINNWSR</sequence>
<dbReference type="SUPFAM" id="SSF54523">
    <property type="entry name" value="Pili subunits"/>
    <property type="match status" value="1"/>
</dbReference>
<feature type="transmembrane region" description="Helical" evidence="1">
    <location>
        <begin position="6"/>
        <end position="24"/>
    </location>
</feature>
<organism evidence="3 4">
    <name type="scientific">Candidatus Scalindua arabica</name>
    <dbReference type="NCBI Taxonomy" id="1127984"/>
    <lineage>
        <taxon>Bacteria</taxon>
        <taxon>Pseudomonadati</taxon>
        <taxon>Planctomycetota</taxon>
        <taxon>Candidatus Brocadiia</taxon>
        <taxon>Candidatus Brocadiales</taxon>
        <taxon>Candidatus Scalinduaceae</taxon>
        <taxon>Candidatus Scalindua</taxon>
    </lineage>
</organism>
<dbReference type="Proteomes" id="UP000722750">
    <property type="component" value="Unassembled WGS sequence"/>
</dbReference>
<evidence type="ECO:0000313" key="4">
    <source>
        <dbReference type="Proteomes" id="UP000722750"/>
    </source>
</evidence>
<keyword evidence="1" id="KW-1133">Transmembrane helix</keyword>
<dbReference type="Gene3D" id="3.30.700.10">
    <property type="entry name" value="Glycoprotein, Type 4 Pilin"/>
    <property type="match status" value="1"/>
</dbReference>
<evidence type="ECO:0000259" key="2">
    <source>
        <dbReference type="Pfam" id="PF08334"/>
    </source>
</evidence>
<comment type="caution">
    <text evidence="3">The sequence shown here is derived from an EMBL/GenBank/DDBJ whole genome shotgun (WGS) entry which is preliminary data.</text>
</comment>
<gene>
    <name evidence="3" type="ORF">MAG551_00765</name>
</gene>
<reference evidence="3" key="1">
    <citation type="journal article" date="2021" name="ISME J.">
        <title>Fine-scale metabolic discontinuity in a stratified prokaryote microbiome of a Red Sea deep halocline.</title>
        <authorList>
            <person name="Michoud G."/>
            <person name="Ngugi D.K."/>
            <person name="Barozzi A."/>
            <person name="Merlino G."/>
            <person name="Calleja M.L."/>
            <person name="Delgado-Huertas A."/>
            <person name="Moran X.A.G."/>
            <person name="Daffonchio D."/>
        </authorList>
    </citation>
    <scope>NUCLEOTIDE SEQUENCE</scope>
    <source>
        <strain evidence="3">SuakinDeep_MAG55_1</strain>
    </source>
</reference>
<feature type="domain" description="Type II secretion system protein GspG C-terminal" evidence="2">
    <location>
        <begin position="26"/>
        <end position="134"/>
    </location>
</feature>
<dbReference type="EMBL" id="JAANXD010000033">
    <property type="protein sequence ID" value="MBS1257720.1"/>
    <property type="molecule type" value="Genomic_DNA"/>
</dbReference>
<name>A0A941W118_9BACT</name>
<evidence type="ECO:0000256" key="1">
    <source>
        <dbReference type="SAM" id="Phobius"/>
    </source>
</evidence>
<proteinExistence type="predicted"/>
<evidence type="ECO:0000313" key="3">
    <source>
        <dbReference type="EMBL" id="MBS1257720.1"/>
    </source>
</evidence>
<accession>A0A941W118</accession>